<organism evidence="1 2">
    <name type="scientific">Nicotiana attenuata</name>
    <name type="common">Coyote tobacco</name>
    <dbReference type="NCBI Taxonomy" id="49451"/>
    <lineage>
        <taxon>Eukaryota</taxon>
        <taxon>Viridiplantae</taxon>
        <taxon>Streptophyta</taxon>
        <taxon>Embryophyta</taxon>
        <taxon>Tracheophyta</taxon>
        <taxon>Spermatophyta</taxon>
        <taxon>Magnoliopsida</taxon>
        <taxon>eudicotyledons</taxon>
        <taxon>Gunneridae</taxon>
        <taxon>Pentapetalae</taxon>
        <taxon>asterids</taxon>
        <taxon>lamiids</taxon>
        <taxon>Solanales</taxon>
        <taxon>Solanaceae</taxon>
        <taxon>Nicotianoideae</taxon>
        <taxon>Nicotianeae</taxon>
        <taxon>Nicotiana</taxon>
    </lineage>
</organism>
<reference evidence="1" key="1">
    <citation type="submission" date="2016-11" db="EMBL/GenBank/DDBJ databases">
        <title>The genome of Nicotiana attenuata.</title>
        <authorList>
            <person name="Xu S."/>
            <person name="Brockmoeller T."/>
            <person name="Gaquerel E."/>
            <person name="Navarro A."/>
            <person name="Kuhl H."/>
            <person name="Gase K."/>
            <person name="Ling Z."/>
            <person name="Zhou W."/>
            <person name="Kreitzer C."/>
            <person name="Stanke M."/>
            <person name="Tang H."/>
            <person name="Lyons E."/>
            <person name="Pandey P."/>
            <person name="Pandey S.P."/>
            <person name="Timmermann B."/>
            <person name="Baldwin I.T."/>
        </authorList>
    </citation>
    <scope>NUCLEOTIDE SEQUENCE [LARGE SCALE GENOMIC DNA]</scope>
    <source>
        <strain evidence="1">UT</strain>
    </source>
</reference>
<comment type="caution">
    <text evidence="1">The sequence shown here is derived from an EMBL/GenBank/DDBJ whole genome shotgun (WGS) entry which is preliminary data.</text>
</comment>
<keyword evidence="2" id="KW-1185">Reference proteome</keyword>
<dbReference type="Gramene" id="OIT37899">
    <property type="protein sequence ID" value="OIT37899"/>
    <property type="gene ID" value="A4A49_14613"/>
</dbReference>
<dbReference type="STRING" id="49451.A0A314LA14"/>
<sequence>MVDKYKNLMTLFGSDEERAITFFWLQIYFHDIPDQVIDKLIEEGIVLYAAGGLIIEHPLILPCIKEVVSVTATFLSTIIQHKS</sequence>
<proteinExistence type="predicted"/>
<evidence type="ECO:0000313" key="1">
    <source>
        <dbReference type="EMBL" id="OIT37899.1"/>
    </source>
</evidence>
<dbReference type="Proteomes" id="UP000187609">
    <property type="component" value="Unassembled WGS sequence"/>
</dbReference>
<accession>A0A314LA14</accession>
<dbReference type="InterPro" id="IPR029001">
    <property type="entry name" value="ITPase-like_fam"/>
</dbReference>
<gene>
    <name evidence="1" type="ORF">A4A49_14613</name>
</gene>
<dbReference type="EMBL" id="MJEQ01000256">
    <property type="protein sequence ID" value="OIT37899.1"/>
    <property type="molecule type" value="Genomic_DNA"/>
</dbReference>
<dbReference type="AlphaFoldDB" id="A0A314LA14"/>
<dbReference type="SUPFAM" id="SSF52972">
    <property type="entry name" value="ITPase-like"/>
    <property type="match status" value="1"/>
</dbReference>
<protein>
    <submittedName>
        <fullName evidence="1">Uncharacterized protein</fullName>
    </submittedName>
</protein>
<evidence type="ECO:0000313" key="2">
    <source>
        <dbReference type="Proteomes" id="UP000187609"/>
    </source>
</evidence>
<name>A0A314LA14_NICAT</name>